<accession>A0A2A2TAG0</accession>
<evidence type="ECO:0000259" key="1">
    <source>
        <dbReference type="Pfam" id="PF00535"/>
    </source>
</evidence>
<keyword evidence="2" id="KW-0808">Transferase</keyword>
<gene>
    <name evidence="2" type="ORF">CK510_28965</name>
</gene>
<dbReference type="Proteomes" id="UP000218238">
    <property type="component" value="Unassembled WGS sequence"/>
</dbReference>
<feature type="non-terminal residue" evidence="2">
    <location>
        <position position="99"/>
    </location>
</feature>
<dbReference type="PANTHER" id="PTHR22916:SF3">
    <property type="entry name" value="UDP-GLCNAC:BETAGAL BETA-1,3-N-ACETYLGLUCOSAMINYLTRANSFERASE-LIKE PROTEIN 1"/>
    <property type="match status" value="1"/>
</dbReference>
<evidence type="ECO:0000313" key="3">
    <source>
        <dbReference type="Proteomes" id="UP000218238"/>
    </source>
</evidence>
<dbReference type="Gene3D" id="3.90.550.10">
    <property type="entry name" value="Spore Coat Polysaccharide Biosynthesis Protein SpsA, Chain A"/>
    <property type="match status" value="1"/>
</dbReference>
<sequence length="99" mass="11348">MTRLLTIAIPTFNRSVILDKQLEWLNQAIRGFENDCEILISDNCSTDNTPDIIKKWQNNFSNVVFISNCNTSNIGVMRNITFCLNTAQTKYVWVIGDDD</sequence>
<protein>
    <submittedName>
        <fullName evidence="2">Glycosyltransferase</fullName>
    </submittedName>
</protein>
<dbReference type="InterPro" id="IPR029044">
    <property type="entry name" value="Nucleotide-diphossugar_trans"/>
</dbReference>
<organism evidence="2 3">
    <name type="scientific">Brunnivagina elsteri CCALA 953</name>
    <dbReference type="NCBI Taxonomy" id="987040"/>
    <lineage>
        <taxon>Bacteria</taxon>
        <taxon>Bacillati</taxon>
        <taxon>Cyanobacteriota</taxon>
        <taxon>Cyanophyceae</taxon>
        <taxon>Nostocales</taxon>
        <taxon>Calotrichaceae</taxon>
        <taxon>Brunnivagina</taxon>
    </lineage>
</organism>
<dbReference type="SUPFAM" id="SSF53448">
    <property type="entry name" value="Nucleotide-diphospho-sugar transferases"/>
    <property type="match status" value="1"/>
</dbReference>
<dbReference type="GO" id="GO:0016758">
    <property type="term" value="F:hexosyltransferase activity"/>
    <property type="evidence" value="ECO:0007669"/>
    <property type="project" value="UniProtKB-ARBA"/>
</dbReference>
<dbReference type="InterPro" id="IPR001173">
    <property type="entry name" value="Glyco_trans_2-like"/>
</dbReference>
<reference evidence="2 3" key="1">
    <citation type="submission" date="2017-08" db="EMBL/GenBank/DDBJ databases">
        <title>Draft genome sequence of filamentous cyanobacterium Calothrix elsteri CCALA 953.</title>
        <authorList>
            <person name="Gagunashvili A.N."/>
            <person name="Elster J."/>
            <person name="Andresson O.S."/>
        </authorList>
    </citation>
    <scope>NUCLEOTIDE SEQUENCE [LARGE SCALE GENOMIC DNA]</scope>
    <source>
        <strain evidence="2 3">CCALA 953</strain>
    </source>
</reference>
<keyword evidence="3" id="KW-1185">Reference proteome</keyword>
<name>A0A2A2TAG0_9CYAN</name>
<dbReference type="EMBL" id="NTFS01000605">
    <property type="protein sequence ID" value="PAX46954.1"/>
    <property type="molecule type" value="Genomic_DNA"/>
</dbReference>
<comment type="caution">
    <text evidence="2">The sequence shown here is derived from an EMBL/GenBank/DDBJ whole genome shotgun (WGS) entry which is preliminary data.</text>
</comment>
<dbReference type="AlphaFoldDB" id="A0A2A2TAG0"/>
<proteinExistence type="predicted"/>
<dbReference type="RefSeq" id="WP_143289496.1">
    <property type="nucleotide sequence ID" value="NZ_NTFS01000605.1"/>
</dbReference>
<dbReference type="Pfam" id="PF00535">
    <property type="entry name" value="Glycos_transf_2"/>
    <property type="match status" value="1"/>
</dbReference>
<evidence type="ECO:0000313" key="2">
    <source>
        <dbReference type="EMBL" id="PAX46954.1"/>
    </source>
</evidence>
<dbReference type="PANTHER" id="PTHR22916">
    <property type="entry name" value="GLYCOSYLTRANSFERASE"/>
    <property type="match status" value="1"/>
</dbReference>
<feature type="domain" description="Glycosyltransferase 2-like" evidence="1">
    <location>
        <begin position="6"/>
        <end position="99"/>
    </location>
</feature>
<dbReference type="OrthoDB" id="508564at2"/>